<reference evidence="1 2" key="1">
    <citation type="journal article" date="2019" name="Nat. Ecol. Evol.">
        <title>Megaphylogeny resolves global patterns of mushroom evolution.</title>
        <authorList>
            <person name="Varga T."/>
            <person name="Krizsan K."/>
            <person name="Foldi C."/>
            <person name="Dima B."/>
            <person name="Sanchez-Garcia M."/>
            <person name="Sanchez-Ramirez S."/>
            <person name="Szollosi G.J."/>
            <person name="Szarkandi J.G."/>
            <person name="Papp V."/>
            <person name="Albert L."/>
            <person name="Andreopoulos W."/>
            <person name="Angelini C."/>
            <person name="Antonin V."/>
            <person name="Barry K.W."/>
            <person name="Bougher N.L."/>
            <person name="Buchanan P."/>
            <person name="Buyck B."/>
            <person name="Bense V."/>
            <person name="Catcheside P."/>
            <person name="Chovatia M."/>
            <person name="Cooper J."/>
            <person name="Damon W."/>
            <person name="Desjardin D."/>
            <person name="Finy P."/>
            <person name="Geml J."/>
            <person name="Haridas S."/>
            <person name="Hughes K."/>
            <person name="Justo A."/>
            <person name="Karasinski D."/>
            <person name="Kautmanova I."/>
            <person name="Kiss B."/>
            <person name="Kocsube S."/>
            <person name="Kotiranta H."/>
            <person name="LaButti K.M."/>
            <person name="Lechner B.E."/>
            <person name="Liimatainen K."/>
            <person name="Lipzen A."/>
            <person name="Lukacs Z."/>
            <person name="Mihaltcheva S."/>
            <person name="Morgado L.N."/>
            <person name="Niskanen T."/>
            <person name="Noordeloos M.E."/>
            <person name="Ohm R.A."/>
            <person name="Ortiz-Santana B."/>
            <person name="Ovrebo C."/>
            <person name="Racz N."/>
            <person name="Riley R."/>
            <person name="Savchenko A."/>
            <person name="Shiryaev A."/>
            <person name="Soop K."/>
            <person name="Spirin V."/>
            <person name="Szebenyi C."/>
            <person name="Tomsovsky M."/>
            <person name="Tulloss R.E."/>
            <person name="Uehling J."/>
            <person name="Grigoriev I.V."/>
            <person name="Vagvolgyi C."/>
            <person name="Papp T."/>
            <person name="Martin F.M."/>
            <person name="Miettinen O."/>
            <person name="Hibbett D.S."/>
            <person name="Nagy L.G."/>
        </authorList>
    </citation>
    <scope>NUCLEOTIDE SEQUENCE [LARGE SCALE GENOMIC DNA]</scope>
    <source>
        <strain evidence="1 2">CBS 309.79</strain>
    </source>
</reference>
<proteinExistence type="predicted"/>
<dbReference type="EMBL" id="ML178848">
    <property type="protein sequence ID" value="TFK97329.1"/>
    <property type="molecule type" value="Genomic_DNA"/>
</dbReference>
<keyword evidence="2" id="KW-1185">Reference proteome</keyword>
<name>A0A5C3Q8E4_9AGAR</name>
<accession>A0A5C3Q8E4</accession>
<sequence>MRHMLRTDIQHDRRRSTRHRFHSPLRRRVADTRGRRWARVHHRLLGTVVAFLDRLERGAVLRSVKSDLFRFVWRRVDPDFRSANGELEDVVVLFVLGETAGIVCYRFVVRLLGWVDCCGAGRGAGVCRENGACFFSDGAGGWSWCCVRRWFRRSRPTEEWG</sequence>
<gene>
    <name evidence="1" type="ORF">BDV98DRAFT_574656</name>
</gene>
<dbReference type="AlphaFoldDB" id="A0A5C3Q8E4"/>
<evidence type="ECO:0000313" key="2">
    <source>
        <dbReference type="Proteomes" id="UP000305067"/>
    </source>
</evidence>
<organism evidence="1 2">
    <name type="scientific">Pterulicium gracile</name>
    <dbReference type="NCBI Taxonomy" id="1884261"/>
    <lineage>
        <taxon>Eukaryota</taxon>
        <taxon>Fungi</taxon>
        <taxon>Dikarya</taxon>
        <taxon>Basidiomycota</taxon>
        <taxon>Agaricomycotina</taxon>
        <taxon>Agaricomycetes</taxon>
        <taxon>Agaricomycetidae</taxon>
        <taxon>Agaricales</taxon>
        <taxon>Pleurotineae</taxon>
        <taxon>Pterulaceae</taxon>
        <taxon>Pterulicium</taxon>
    </lineage>
</organism>
<protein>
    <submittedName>
        <fullName evidence="1">Uncharacterized protein</fullName>
    </submittedName>
</protein>
<evidence type="ECO:0000313" key="1">
    <source>
        <dbReference type="EMBL" id="TFK97329.1"/>
    </source>
</evidence>
<dbReference type="Proteomes" id="UP000305067">
    <property type="component" value="Unassembled WGS sequence"/>
</dbReference>